<gene>
    <name evidence="1" type="ORF">LrDSM24759_03270</name>
</gene>
<name>A0A2Z6T9G3_9LACO</name>
<comment type="caution">
    <text evidence="1">The sequence shown here is derived from an EMBL/GenBank/DDBJ whole genome shotgun (WGS) entry which is preliminary data.</text>
</comment>
<reference evidence="2" key="1">
    <citation type="submission" date="2018-03" db="EMBL/GenBank/DDBJ databases">
        <title>New taxa in the Lactobacillus gasseri group.</title>
        <authorList>
            <person name="Tanizawa Y."/>
            <person name="Tohno M."/>
            <person name="Endo A."/>
            <person name="Arita M."/>
        </authorList>
    </citation>
    <scope>NUCLEOTIDE SEQUENCE [LARGE SCALE GENOMIC DNA]</scope>
    <source>
        <strain evidence="2">DSM 24759</strain>
    </source>
</reference>
<proteinExistence type="predicted"/>
<dbReference type="InterPro" id="IPR031552">
    <property type="entry name" value="ParE-like_toxin"/>
</dbReference>
<dbReference type="Gene3D" id="3.30.2310.20">
    <property type="entry name" value="RelE-like"/>
    <property type="match status" value="1"/>
</dbReference>
<protein>
    <submittedName>
        <fullName evidence="1">Addiction module toxin RelE</fullName>
    </submittedName>
</protein>
<sequence>MVYKVRLLNKSKKYLKKLKERKLKEKFVNGIYKEIANHPYSFYSKIGDLAGIYAYPFTYKGTQYRIAYTINDKDEIVIIILTGSHEKFYEKLKRLINN</sequence>
<keyword evidence="2" id="KW-1185">Reference proteome</keyword>
<dbReference type="Pfam" id="PF15781">
    <property type="entry name" value="ParE-like_toxin"/>
    <property type="match status" value="1"/>
</dbReference>
<evidence type="ECO:0000313" key="2">
    <source>
        <dbReference type="Proteomes" id="UP000257317"/>
    </source>
</evidence>
<dbReference type="Proteomes" id="UP000257317">
    <property type="component" value="Unassembled WGS sequence"/>
</dbReference>
<dbReference type="OrthoDB" id="82378at2"/>
<evidence type="ECO:0000313" key="1">
    <source>
        <dbReference type="EMBL" id="GBG04413.1"/>
    </source>
</evidence>
<accession>A0A2Z6T9G3</accession>
<organism evidence="1 2">
    <name type="scientific">Lactobacillus rodentium</name>
    <dbReference type="NCBI Taxonomy" id="947835"/>
    <lineage>
        <taxon>Bacteria</taxon>
        <taxon>Bacillati</taxon>
        <taxon>Bacillota</taxon>
        <taxon>Bacilli</taxon>
        <taxon>Lactobacillales</taxon>
        <taxon>Lactobacillaceae</taxon>
        <taxon>Lactobacillus</taxon>
    </lineage>
</organism>
<dbReference type="AlphaFoldDB" id="A0A2Z6T9G3"/>
<dbReference type="RefSeq" id="WP_117117761.1">
    <property type="nucleotide sequence ID" value="NZ_BFBY01000002.1"/>
</dbReference>
<dbReference type="InterPro" id="IPR035093">
    <property type="entry name" value="RelE/ParE_toxin_dom_sf"/>
</dbReference>
<dbReference type="SUPFAM" id="SSF143011">
    <property type="entry name" value="RelE-like"/>
    <property type="match status" value="1"/>
</dbReference>
<dbReference type="EMBL" id="BFBY01000002">
    <property type="protein sequence ID" value="GBG04413.1"/>
    <property type="molecule type" value="Genomic_DNA"/>
</dbReference>